<dbReference type="RefSeq" id="WP_206582684.1">
    <property type="nucleotide sequence ID" value="NZ_JAFJZZ010000004.1"/>
</dbReference>
<protein>
    <submittedName>
        <fullName evidence="2">GerMN domain-containing protein</fullName>
    </submittedName>
</protein>
<evidence type="ECO:0000313" key="2">
    <source>
        <dbReference type="EMBL" id="MBN7773852.1"/>
    </source>
</evidence>
<reference evidence="2" key="1">
    <citation type="submission" date="2021-02" db="EMBL/GenBank/DDBJ databases">
        <title>Abyssanaerobacter marinus gen.nov., sp., nov, anaerobic bacterium isolated from the Onnuri vent field of Indian Ocean and suggestion of Mogibacteriaceae fam. nov., and proposal of reclassification of ambiguous this family's genus member.</title>
        <authorList>
            <person name="Kim Y.J."/>
            <person name="Yang J.-A."/>
        </authorList>
    </citation>
    <scope>NUCLEOTIDE SEQUENCE</scope>
    <source>
        <strain evidence="2">DSM 2634</strain>
    </source>
</reference>
<dbReference type="PROSITE" id="PS51257">
    <property type="entry name" value="PROKAR_LIPOPROTEIN"/>
    <property type="match status" value="1"/>
</dbReference>
<dbReference type="EMBL" id="JAFJZZ010000004">
    <property type="protein sequence ID" value="MBN7773852.1"/>
    <property type="molecule type" value="Genomic_DNA"/>
</dbReference>
<sequence>MKNQWIKILCFSLVIVLVIGMTISLGACGTKEDTSKVEYPLKLYFVSKDFVETGDESKDPLIEYDGKSVYCDKNTDDQYLNALTMLWQVPEDLKNAETEVTEKYGIHDVYLKDDVAYVDLSSKDLSGGSFQETLLISQIVLTLGKSFDEIKSVQFLVDGKVVESLMGHVDVTEPILVADYQSF</sequence>
<dbReference type="Pfam" id="PF10646">
    <property type="entry name" value="Germane"/>
    <property type="match status" value="1"/>
</dbReference>
<dbReference type="Proteomes" id="UP000664545">
    <property type="component" value="Unassembled WGS sequence"/>
</dbReference>
<accession>A0A939D9T8</accession>
<feature type="domain" description="GerMN" evidence="1">
    <location>
        <begin position="79"/>
        <end position="166"/>
    </location>
</feature>
<comment type="caution">
    <text evidence="2">The sequence shown here is derived from an EMBL/GenBank/DDBJ whole genome shotgun (WGS) entry which is preliminary data.</text>
</comment>
<dbReference type="SMART" id="SM00909">
    <property type="entry name" value="Germane"/>
    <property type="match status" value="1"/>
</dbReference>
<dbReference type="InterPro" id="IPR019606">
    <property type="entry name" value="GerMN"/>
</dbReference>
<organism evidence="2 3">
    <name type="scientific">Clostridium aminobutyricum</name>
    <dbReference type="NCBI Taxonomy" id="33953"/>
    <lineage>
        <taxon>Bacteria</taxon>
        <taxon>Bacillati</taxon>
        <taxon>Bacillota</taxon>
        <taxon>Clostridia</taxon>
        <taxon>Eubacteriales</taxon>
        <taxon>Clostridiaceae</taxon>
        <taxon>Clostridium</taxon>
    </lineage>
</organism>
<dbReference type="AlphaFoldDB" id="A0A939D9T8"/>
<proteinExistence type="predicted"/>
<name>A0A939D9T8_CLOAM</name>
<evidence type="ECO:0000313" key="3">
    <source>
        <dbReference type="Proteomes" id="UP000664545"/>
    </source>
</evidence>
<gene>
    <name evidence="2" type="ORF">JYB65_10800</name>
</gene>
<evidence type="ECO:0000259" key="1">
    <source>
        <dbReference type="SMART" id="SM00909"/>
    </source>
</evidence>
<keyword evidence="3" id="KW-1185">Reference proteome</keyword>